<organism evidence="2 3">
    <name type="scientific">Methylobacterium crusticola</name>
    <dbReference type="NCBI Taxonomy" id="1697972"/>
    <lineage>
        <taxon>Bacteria</taxon>
        <taxon>Pseudomonadati</taxon>
        <taxon>Pseudomonadota</taxon>
        <taxon>Alphaproteobacteria</taxon>
        <taxon>Hyphomicrobiales</taxon>
        <taxon>Methylobacteriaceae</taxon>
        <taxon>Methylobacterium</taxon>
    </lineage>
</organism>
<evidence type="ECO:0000313" key="3">
    <source>
        <dbReference type="Proteomes" id="UP001055167"/>
    </source>
</evidence>
<keyword evidence="3" id="KW-1185">Reference proteome</keyword>
<sequence>MRDDRDIQSIVVILLYVAVLTALVVGVALLTSYVSNRYLHQSKADTSSAIFSR</sequence>
<name>A0ABQ4R895_9HYPH</name>
<gene>
    <name evidence="2" type="ORF">OPKNFCMD_6677</name>
</gene>
<keyword evidence="1" id="KW-0812">Transmembrane</keyword>
<accession>A0ABQ4R895</accession>
<protein>
    <submittedName>
        <fullName evidence="2">Uncharacterized protein</fullName>
    </submittedName>
</protein>
<comment type="caution">
    <text evidence="2">The sequence shown here is derived from an EMBL/GenBank/DDBJ whole genome shotgun (WGS) entry which is preliminary data.</text>
</comment>
<dbReference type="EMBL" id="BPQH01000040">
    <property type="protein sequence ID" value="GJD53898.1"/>
    <property type="molecule type" value="Genomic_DNA"/>
</dbReference>
<proteinExistence type="predicted"/>
<reference evidence="2" key="2">
    <citation type="submission" date="2021-08" db="EMBL/GenBank/DDBJ databases">
        <authorList>
            <person name="Tani A."/>
            <person name="Ola A."/>
            <person name="Ogura Y."/>
            <person name="Katsura K."/>
            <person name="Hayashi T."/>
        </authorList>
    </citation>
    <scope>NUCLEOTIDE SEQUENCE</scope>
    <source>
        <strain evidence="2">KCTC 52305</strain>
    </source>
</reference>
<keyword evidence="1" id="KW-0472">Membrane</keyword>
<dbReference type="Proteomes" id="UP001055167">
    <property type="component" value="Unassembled WGS sequence"/>
</dbReference>
<evidence type="ECO:0000313" key="2">
    <source>
        <dbReference type="EMBL" id="GJD53898.1"/>
    </source>
</evidence>
<evidence type="ECO:0000256" key="1">
    <source>
        <dbReference type="SAM" id="Phobius"/>
    </source>
</evidence>
<reference evidence="2" key="1">
    <citation type="journal article" date="2021" name="Front. Microbiol.">
        <title>Comprehensive Comparative Genomics and Phenotyping of Methylobacterium Species.</title>
        <authorList>
            <person name="Alessa O."/>
            <person name="Ogura Y."/>
            <person name="Fujitani Y."/>
            <person name="Takami H."/>
            <person name="Hayashi T."/>
            <person name="Sahin N."/>
            <person name="Tani A."/>
        </authorList>
    </citation>
    <scope>NUCLEOTIDE SEQUENCE</scope>
    <source>
        <strain evidence="2">KCTC 52305</strain>
    </source>
</reference>
<dbReference type="RefSeq" id="WP_203236448.1">
    <property type="nucleotide sequence ID" value="NZ_QOWC01000285.1"/>
</dbReference>
<feature type="transmembrane region" description="Helical" evidence="1">
    <location>
        <begin position="12"/>
        <end position="34"/>
    </location>
</feature>
<keyword evidence="1" id="KW-1133">Transmembrane helix</keyword>